<organism evidence="2 3">
    <name type="scientific">Scytonema millei VB511283</name>
    <dbReference type="NCBI Taxonomy" id="1245923"/>
    <lineage>
        <taxon>Bacteria</taxon>
        <taxon>Bacillati</taxon>
        <taxon>Cyanobacteriota</taxon>
        <taxon>Cyanophyceae</taxon>
        <taxon>Nostocales</taxon>
        <taxon>Scytonemataceae</taxon>
        <taxon>Scytonema</taxon>
    </lineage>
</organism>
<feature type="domain" description="Glycosyl transferase family 1" evidence="1">
    <location>
        <begin position="266"/>
        <end position="434"/>
    </location>
</feature>
<evidence type="ECO:0000313" key="3">
    <source>
        <dbReference type="Proteomes" id="UP000031532"/>
    </source>
</evidence>
<gene>
    <name evidence="2" type="ORF">QH73_0026725</name>
</gene>
<proteinExistence type="predicted"/>
<reference evidence="2 3" key="1">
    <citation type="journal article" date="2015" name="Genome Announc.">
        <title>Draft Genome Sequence of the Terrestrial Cyanobacterium Scytonema millei VB511283, Isolated from Eastern India.</title>
        <authorList>
            <person name="Sen D."/>
            <person name="Chandrababunaidu M.M."/>
            <person name="Singh D."/>
            <person name="Sanghi N."/>
            <person name="Ghorai A."/>
            <person name="Mishra G.P."/>
            <person name="Madduluri M."/>
            <person name="Adhikary S.P."/>
            <person name="Tripathy S."/>
        </authorList>
    </citation>
    <scope>NUCLEOTIDE SEQUENCE [LARGE SCALE GENOMIC DNA]</scope>
    <source>
        <strain evidence="2 3">VB511283</strain>
    </source>
</reference>
<dbReference type="GO" id="GO:0016757">
    <property type="term" value="F:glycosyltransferase activity"/>
    <property type="evidence" value="ECO:0007669"/>
    <property type="project" value="InterPro"/>
</dbReference>
<name>A0A9X5EEP2_9CYAN</name>
<evidence type="ECO:0000259" key="1">
    <source>
        <dbReference type="Pfam" id="PF00534"/>
    </source>
</evidence>
<dbReference type="RefSeq" id="WP_039713695.1">
    <property type="nucleotide sequence ID" value="NZ_JTJC03000017.1"/>
</dbReference>
<evidence type="ECO:0000313" key="2">
    <source>
        <dbReference type="EMBL" id="NHC38172.1"/>
    </source>
</evidence>
<protein>
    <submittedName>
        <fullName evidence="2">Glycosyltransferase family 4 protein</fullName>
    </submittedName>
</protein>
<dbReference type="SUPFAM" id="SSF53756">
    <property type="entry name" value="UDP-Glycosyltransferase/glycogen phosphorylase"/>
    <property type="match status" value="1"/>
</dbReference>
<comment type="caution">
    <text evidence="2">The sequence shown here is derived from an EMBL/GenBank/DDBJ whole genome shotgun (WGS) entry which is preliminary data.</text>
</comment>
<dbReference type="InterPro" id="IPR001296">
    <property type="entry name" value="Glyco_trans_1"/>
</dbReference>
<dbReference type="Gene3D" id="3.40.50.2000">
    <property type="entry name" value="Glycogen Phosphorylase B"/>
    <property type="match status" value="1"/>
</dbReference>
<dbReference type="OrthoDB" id="479249at2"/>
<sequence length="565" mass="64232">METIASDTLSLWREEGSRLIPQNFEAFRSLVDRARDFVQKGQYHTAAVYAEIAALYATEKHCGLFVSPELEQILLTIGQKAISTDFTLDRNASFNQAPKNILHVSTAVMGVGGHSRMLWRWIGQDTERSHSLVLTRQGSNEIPQFLIDAVNNSHGKVSVLDRSIGNLVSWAKRLRKIATSADLVVLHIWSYDVIPTIAFANREQSPPIIFVDYGDHCFWQGVSIGDVVANLRESGMRLSQERRGIASDRTVILPIILNPTQRVLSRTEAKRKLGFAEDSVVLLSIARSLKYRTIDGVSFADAHVPLLEKYDRAILIVIGPVESEEWSAAIQRSQGRIKVFGQREDTAVFYQAADIYVDSFPFVSITSLLEAGSYGTPLVSRYPYSSASALLSADAPGLTDQLLLARNLPEYMAVLSRLVEDEELRRSLGEATKQTIIERHMGSNWQRCLEDVYFRATTVPRLTITSTPTADRMFVGEPDVFLQKVFSTRDIEIEEIVQSRLRLMPLQQRFSSWVELVKQQGFGRLNVLLPEWFYWHYYHRLQKWRALLKKRLCQYLPAQTFKPFK</sequence>
<accession>A0A9X5EEP2</accession>
<keyword evidence="3" id="KW-1185">Reference proteome</keyword>
<dbReference type="AlphaFoldDB" id="A0A9X5EEP2"/>
<dbReference type="Pfam" id="PF00534">
    <property type="entry name" value="Glycos_transf_1"/>
    <property type="match status" value="1"/>
</dbReference>
<dbReference type="Proteomes" id="UP000031532">
    <property type="component" value="Unassembled WGS sequence"/>
</dbReference>
<dbReference type="EMBL" id="JTJC03000017">
    <property type="protein sequence ID" value="NHC38172.1"/>
    <property type="molecule type" value="Genomic_DNA"/>
</dbReference>